<evidence type="ECO:0000256" key="2">
    <source>
        <dbReference type="ARBA" id="ARBA00022448"/>
    </source>
</evidence>
<dbReference type="SUPFAM" id="SSF161098">
    <property type="entry name" value="MetI-like"/>
    <property type="match status" value="2"/>
</dbReference>
<evidence type="ECO:0000259" key="9">
    <source>
        <dbReference type="PROSITE" id="PS50928"/>
    </source>
</evidence>
<feature type="domain" description="ABC transmembrane type-1" evidence="9">
    <location>
        <begin position="306"/>
        <end position="496"/>
    </location>
</feature>
<accession>A0ABU8MCF3</accession>
<keyword evidence="5 8" id="KW-0812">Transmembrane</keyword>
<evidence type="ECO:0000313" key="10">
    <source>
        <dbReference type="EMBL" id="MEJ2864747.1"/>
    </source>
</evidence>
<protein>
    <submittedName>
        <fullName evidence="10">Iron ABC transporter permease</fullName>
    </submittedName>
</protein>
<feature type="transmembrane region" description="Helical" evidence="8">
    <location>
        <begin position="420"/>
        <end position="444"/>
    </location>
</feature>
<reference evidence="10 11" key="1">
    <citation type="submission" date="2024-03" db="EMBL/GenBank/DDBJ databases">
        <title>Actinomycetospora sp. OC33-EN07, a novel actinomycete isolated from wild orchid (Aerides multiflora).</title>
        <authorList>
            <person name="Suriyachadkun C."/>
        </authorList>
    </citation>
    <scope>NUCLEOTIDE SEQUENCE [LARGE SCALE GENOMIC DNA]</scope>
    <source>
        <strain evidence="10 11">OC33-EN07</strain>
    </source>
</reference>
<proteinExistence type="inferred from homology"/>
<feature type="transmembrane region" description="Helical" evidence="8">
    <location>
        <begin position="52"/>
        <end position="75"/>
    </location>
</feature>
<gene>
    <name evidence="10" type="ORF">WCD58_26560</name>
</gene>
<dbReference type="RefSeq" id="WP_337706113.1">
    <property type="nucleotide sequence ID" value="NZ_JBBEGM010000013.1"/>
</dbReference>
<name>A0ABU8MCF3_9PSEU</name>
<dbReference type="InterPro" id="IPR035906">
    <property type="entry name" value="MetI-like_sf"/>
</dbReference>
<sequence length="506" mass="51619">MTAAAPLRVAVASVAALLALVPVGYVVAAAIAVGPAGVAELVWRPRVGELLINTTVLVLATSSACVLLGTATAWITERTDLPGAPVWGALFAAPLAVPAFVNSYAWVSVLPGADGFVGALVVTTMSYFPFVHLPVAAVLRGLDRDQEDVARALGLSARAAARRVVLPALRPAIVGGALLVGLHLLAEFGALALLRYPTFTTAIYDQFQSTFAGPAAAMLASVLVVLCLLLLTADVALAGRARQARVGGGAARRRARTPLGARRVPALLAVGLLVVAALGVPLGSVVRWMVTGSSTTVDAAALATATATSIGLGLLAAAVTTALTLPVAWLAVRRPGRFSRLLERTTHLGNALPGIVVALALVIVAIRVVPGLYQTTPLLVTAYAILFMPLALVNLRAALLRTPPELEEVAHGLGSRPGAVLARVTVPLLARGAGAAAALVFLAVSTELTATLLLAPTGTATLATEFWGPAVAVSYGAAAPYALTMILISVPAAFLLTRQVHAGTRP</sequence>
<evidence type="ECO:0000256" key="3">
    <source>
        <dbReference type="ARBA" id="ARBA00022475"/>
    </source>
</evidence>
<feature type="transmembrane region" description="Helical" evidence="8">
    <location>
        <begin position="216"/>
        <end position="237"/>
    </location>
</feature>
<feature type="domain" description="ABC transmembrane type-1" evidence="9">
    <location>
        <begin position="51"/>
        <end position="232"/>
    </location>
</feature>
<feature type="transmembrane region" description="Helical" evidence="8">
    <location>
        <begin position="172"/>
        <end position="196"/>
    </location>
</feature>
<comment type="subcellular location">
    <subcellularLocation>
        <location evidence="1">Cell inner membrane</location>
        <topology evidence="1">Multi-pass membrane protein</topology>
    </subcellularLocation>
    <subcellularLocation>
        <location evidence="8">Cell membrane</location>
        <topology evidence="8">Multi-pass membrane protein</topology>
    </subcellularLocation>
</comment>
<dbReference type="PANTHER" id="PTHR43357:SF3">
    <property type="entry name" value="FE(3+)-TRANSPORT SYSTEM PERMEASE PROTEIN FBPB 2"/>
    <property type="match status" value="1"/>
</dbReference>
<evidence type="ECO:0000256" key="8">
    <source>
        <dbReference type="RuleBase" id="RU363032"/>
    </source>
</evidence>
<keyword evidence="7 8" id="KW-0472">Membrane</keyword>
<evidence type="ECO:0000256" key="6">
    <source>
        <dbReference type="ARBA" id="ARBA00022989"/>
    </source>
</evidence>
<dbReference type="InterPro" id="IPR000515">
    <property type="entry name" value="MetI-like"/>
</dbReference>
<feature type="transmembrane region" description="Helical" evidence="8">
    <location>
        <begin position="472"/>
        <end position="496"/>
    </location>
</feature>
<feature type="transmembrane region" description="Helical" evidence="8">
    <location>
        <begin position="379"/>
        <end position="399"/>
    </location>
</feature>
<dbReference type="Pfam" id="PF00528">
    <property type="entry name" value="BPD_transp_1"/>
    <property type="match status" value="2"/>
</dbReference>
<keyword evidence="3" id="KW-1003">Cell membrane</keyword>
<dbReference type="Gene3D" id="1.10.3720.10">
    <property type="entry name" value="MetI-like"/>
    <property type="match status" value="2"/>
</dbReference>
<dbReference type="CDD" id="cd06261">
    <property type="entry name" value="TM_PBP2"/>
    <property type="match status" value="2"/>
</dbReference>
<dbReference type="EMBL" id="JBBEGM010000013">
    <property type="protein sequence ID" value="MEJ2864747.1"/>
    <property type="molecule type" value="Genomic_DNA"/>
</dbReference>
<feature type="transmembrane region" description="Helical" evidence="8">
    <location>
        <begin position="264"/>
        <end position="290"/>
    </location>
</feature>
<dbReference type="PROSITE" id="PS50928">
    <property type="entry name" value="ABC_TM1"/>
    <property type="match status" value="2"/>
</dbReference>
<feature type="transmembrane region" description="Helical" evidence="8">
    <location>
        <begin position="352"/>
        <end position="373"/>
    </location>
</feature>
<evidence type="ECO:0000256" key="1">
    <source>
        <dbReference type="ARBA" id="ARBA00004429"/>
    </source>
</evidence>
<organism evidence="10 11">
    <name type="scientific">Actinomycetospora flava</name>
    <dbReference type="NCBI Taxonomy" id="3129232"/>
    <lineage>
        <taxon>Bacteria</taxon>
        <taxon>Bacillati</taxon>
        <taxon>Actinomycetota</taxon>
        <taxon>Actinomycetes</taxon>
        <taxon>Pseudonocardiales</taxon>
        <taxon>Pseudonocardiaceae</taxon>
        <taxon>Actinomycetospora</taxon>
    </lineage>
</organism>
<feature type="transmembrane region" description="Helical" evidence="8">
    <location>
        <begin position="310"/>
        <end position="332"/>
    </location>
</feature>
<keyword evidence="11" id="KW-1185">Reference proteome</keyword>
<feature type="transmembrane region" description="Helical" evidence="8">
    <location>
        <begin position="115"/>
        <end position="139"/>
    </location>
</feature>
<evidence type="ECO:0000256" key="5">
    <source>
        <dbReference type="ARBA" id="ARBA00022692"/>
    </source>
</evidence>
<keyword evidence="2 8" id="KW-0813">Transport</keyword>
<keyword evidence="6 8" id="KW-1133">Transmembrane helix</keyword>
<keyword evidence="4" id="KW-0997">Cell inner membrane</keyword>
<dbReference type="Proteomes" id="UP001369736">
    <property type="component" value="Unassembled WGS sequence"/>
</dbReference>
<evidence type="ECO:0000313" key="11">
    <source>
        <dbReference type="Proteomes" id="UP001369736"/>
    </source>
</evidence>
<comment type="caution">
    <text evidence="10">The sequence shown here is derived from an EMBL/GenBank/DDBJ whole genome shotgun (WGS) entry which is preliminary data.</text>
</comment>
<comment type="similarity">
    <text evidence="8">Belongs to the binding-protein-dependent transport system permease family.</text>
</comment>
<evidence type="ECO:0000256" key="4">
    <source>
        <dbReference type="ARBA" id="ARBA00022519"/>
    </source>
</evidence>
<feature type="transmembrane region" description="Helical" evidence="8">
    <location>
        <begin position="87"/>
        <end position="109"/>
    </location>
</feature>
<evidence type="ECO:0000256" key="7">
    <source>
        <dbReference type="ARBA" id="ARBA00023136"/>
    </source>
</evidence>
<dbReference type="PANTHER" id="PTHR43357">
    <property type="entry name" value="INNER MEMBRANE ABC TRANSPORTER PERMEASE PROTEIN YDCV"/>
    <property type="match status" value="1"/>
</dbReference>